<evidence type="ECO:0000256" key="1">
    <source>
        <dbReference type="ARBA" id="ARBA00001933"/>
    </source>
</evidence>
<evidence type="ECO:0000256" key="4">
    <source>
        <dbReference type="ARBA" id="ARBA00022679"/>
    </source>
</evidence>
<evidence type="ECO:0000313" key="7">
    <source>
        <dbReference type="EMBL" id="GAN15615.1"/>
    </source>
</evidence>
<dbReference type="PIRSF" id="PIRSF000521">
    <property type="entry name" value="Transaminase_4ab_Lys_Orn"/>
    <property type="match status" value="1"/>
</dbReference>
<gene>
    <name evidence="7" type="ORF">SP6_61_00640</name>
</gene>
<dbReference type="Proteomes" id="UP000032025">
    <property type="component" value="Unassembled WGS sequence"/>
</dbReference>
<dbReference type="EMBL" id="BBJS01000061">
    <property type="protein sequence ID" value="GAN15615.1"/>
    <property type="molecule type" value="Genomic_DNA"/>
</dbReference>
<evidence type="ECO:0000313" key="8">
    <source>
        <dbReference type="Proteomes" id="UP000032025"/>
    </source>
</evidence>
<organism evidence="7 8">
    <name type="scientific">Sphingomonas paucimobilis NBRC 13935</name>
    <dbReference type="NCBI Taxonomy" id="1219050"/>
    <lineage>
        <taxon>Bacteria</taxon>
        <taxon>Pseudomonadati</taxon>
        <taxon>Pseudomonadota</taxon>
        <taxon>Alphaproteobacteria</taxon>
        <taxon>Sphingomonadales</taxon>
        <taxon>Sphingomonadaceae</taxon>
        <taxon>Sphingomonas</taxon>
    </lineage>
</organism>
<evidence type="ECO:0000256" key="2">
    <source>
        <dbReference type="ARBA" id="ARBA00008954"/>
    </source>
</evidence>
<name>A0A0C9M5Q1_SPHPI</name>
<keyword evidence="5 6" id="KW-0663">Pyridoxal phosphate</keyword>
<dbReference type="PANTHER" id="PTHR43094">
    <property type="entry name" value="AMINOTRANSFERASE"/>
    <property type="match status" value="1"/>
</dbReference>
<keyword evidence="4" id="KW-0808">Transferase</keyword>
<dbReference type="PANTHER" id="PTHR43094:SF1">
    <property type="entry name" value="AMINOTRANSFERASE CLASS-III"/>
    <property type="match status" value="1"/>
</dbReference>
<dbReference type="Gene3D" id="3.90.1150.10">
    <property type="entry name" value="Aspartate Aminotransferase, domain 1"/>
    <property type="match status" value="1"/>
</dbReference>
<evidence type="ECO:0000256" key="6">
    <source>
        <dbReference type="RuleBase" id="RU003560"/>
    </source>
</evidence>
<dbReference type="RefSeq" id="WP_007405579.1">
    <property type="nucleotide sequence ID" value="NZ_BBJS01000061.1"/>
</dbReference>
<dbReference type="InterPro" id="IPR005814">
    <property type="entry name" value="Aminotrans_3"/>
</dbReference>
<comment type="similarity">
    <text evidence="2 6">Belongs to the class-III pyridoxal-phosphate-dependent aminotransferase family.</text>
</comment>
<proteinExistence type="inferred from homology"/>
<dbReference type="CDD" id="cd00610">
    <property type="entry name" value="OAT_like"/>
    <property type="match status" value="1"/>
</dbReference>
<sequence length="456" mass="49703">MTLDIQRAAQIDRESLFHPFTALNDLYRDGPNVMTSGKGLHVTDIHGNTYLDGMAGLWCVNLGYGRQDIVDAIAEQSGRLSFFHTFNSMSTDVAIECADELLKRAPVKMSRVFFGASGSDANETQIKLIWYYNNLLGRPQKKKIIARWNAYHGSAVMTAGLTGLPGMHALFDLPLGPILHVTAPHHYRKAAEGMTEREFSKSLAAELEALIEREGADTIAAFFAEPVMGAGGLITTPEGYWEEITPILKRHDILLVMDEVVSGFGRLGTYWGAQTYGLEPDLITAAKGVTGGYFPMSVCYISPKLWDVFEAQKDVAGLFGHGYTYSAHPVGAAAALATLRAIDEDKVVENAADVGPYLHRRVHEALGDHPMVGEIRGRGLMIGIELVRDRATKEAFPMAQRTGRQVLKAAADRGLITRALGDTLVFAPPLVIDRESVDTLVTTFKAAVDAVRADIG</sequence>
<comment type="cofactor">
    <cofactor evidence="1">
        <name>pyridoxal 5'-phosphate</name>
        <dbReference type="ChEBI" id="CHEBI:597326"/>
    </cofactor>
</comment>
<dbReference type="FunFam" id="3.40.640.10:FF:000014">
    <property type="entry name" value="Adenosylmethionine-8-amino-7-oxononanoate aminotransferase, probable"/>
    <property type="match status" value="1"/>
</dbReference>
<dbReference type="InterPro" id="IPR015422">
    <property type="entry name" value="PyrdxlP-dep_Trfase_small"/>
</dbReference>
<dbReference type="InterPro" id="IPR015424">
    <property type="entry name" value="PyrdxlP-dep_Trfase"/>
</dbReference>
<dbReference type="SUPFAM" id="SSF53383">
    <property type="entry name" value="PLP-dependent transferases"/>
    <property type="match status" value="1"/>
</dbReference>
<dbReference type="InterPro" id="IPR049704">
    <property type="entry name" value="Aminotrans_3_PPA_site"/>
</dbReference>
<keyword evidence="8" id="KW-1185">Reference proteome</keyword>
<dbReference type="NCBIfam" id="NF004767">
    <property type="entry name" value="PRK06105.1"/>
    <property type="match status" value="1"/>
</dbReference>
<dbReference type="Pfam" id="PF00202">
    <property type="entry name" value="Aminotran_3"/>
    <property type="match status" value="1"/>
</dbReference>
<dbReference type="AlphaFoldDB" id="A0A0C9M5Q1"/>
<accession>A0A0C9M5Q1</accession>
<keyword evidence="3" id="KW-0032">Aminotransferase</keyword>
<evidence type="ECO:0000256" key="3">
    <source>
        <dbReference type="ARBA" id="ARBA00022576"/>
    </source>
</evidence>
<dbReference type="InterPro" id="IPR015421">
    <property type="entry name" value="PyrdxlP-dep_Trfase_major"/>
</dbReference>
<evidence type="ECO:0000256" key="5">
    <source>
        <dbReference type="ARBA" id="ARBA00022898"/>
    </source>
</evidence>
<dbReference type="PROSITE" id="PS00600">
    <property type="entry name" value="AA_TRANSFER_CLASS_3"/>
    <property type="match status" value="1"/>
</dbReference>
<dbReference type="GeneID" id="78527705"/>
<comment type="caution">
    <text evidence="7">The sequence shown here is derived from an EMBL/GenBank/DDBJ whole genome shotgun (WGS) entry which is preliminary data.</text>
</comment>
<dbReference type="GO" id="GO:0030170">
    <property type="term" value="F:pyridoxal phosphate binding"/>
    <property type="evidence" value="ECO:0007669"/>
    <property type="project" value="InterPro"/>
</dbReference>
<protein>
    <submittedName>
        <fullName evidence="7">DNA, contig: SP661</fullName>
    </submittedName>
</protein>
<dbReference type="Gene3D" id="3.40.640.10">
    <property type="entry name" value="Type I PLP-dependent aspartate aminotransferase-like (Major domain)"/>
    <property type="match status" value="1"/>
</dbReference>
<reference evidence="7 8" key="1">
    <citation type="submission" date="2014-08" db="EMBL/GenBank/DDBJ databases">
        <title>Whole genome shotgun sequence of Sphingomonas paucimobilis NBRC 13935.</title>
        <authorList>
            <person name="Hosoyama A."/>
            <person name="Hashimoto M."/>
            <person name="Hosoyama Y."/>
            <person name="Noguchi M."/>
            <person name="Uohara A."/>
            <person name="Ohji S."/>
            <person name="Katano-Makiyama Y."/>
            <person name="Ichikawa N."/>
            <person name="Kimura A."/>
            <person name="Yamazoe A."/>
            <person name="Fujita N."/>
        </authorList>
    </citation>
    <scope>NUCLEOTIDE SEQUENCE [LARGE SCALE GENOMIC DNA]</scope>
    <source>
        <strain evidence="7 8">NBRC 13935</strain>
    </source>
</reference>
<dbReference type="GO" id="GO:0008483">
    <property type="term" value="F:transaminase activity"/>
    <property type="evidence" value="ECO:0007669"/>
    <property type="project" value="UniProtKB-KW"/>
</dbReference>